<organism evidence="12 13">
    <name type="scientific">Streptomyces echinoruber</name>
    <dbReference type="NCBI Taxonomy" id="68898"/>
    <lineage>
        <taxon>Bacteria</taxon>
        <taxon>Bacillati</taxon>
        <taxon>Actinomycetota</taxon>
        <taxon>Actinomycetes</taxon>
        <taxon>Kitasatosporales</taxon>
        <taxon>Streptomycetaceae</taxon>
        <taxon>Streptomyces</taxon>
    </lineage>
</organism>
<keyword evidence="3" id="KW-0964">Secreted</keyword>
<comment type="subcellular location">
    <subcellularLocation>
        <location evidence="1">Secreted</location>
        <location evidence="1">Cell wall</location>
    </subcellularLocation>
</comment>
<evidence type="ECO:0000256" key="4">
    <source>
        <dbReference type="ARBA" id="ARBA00022729"/>
    </source>
</evidence>
<sequence length="158" mass="15559">MCAAAAATSVLSLYGSPALADAQADDSARNSAGVAAGNDVRVPVDLRVNACGNTVDVVGLLNPSFGDSCANAPFGGHGSQDTPPAHGRRTPPPRDGRTVPAPRGEQPDPRPAFLADTGSGALLGASGGNAFLGASGTGAALVAAGTVLYRRARAAARR</sequence>
<dbReference type="PROSITE" id="PS51884">
    <property type="entry name" value="CHAPLIN"/>
    <property type="match status" value="1"/>
</dbReference>
<evidence type="ECO:0000256" key="5">
    <source>
        <dbReference type="ARBA" id="ARBA00022889"/>
    </source>
</evidence>
<evidence type="ECO:0000259" key="11">
    <source>
        <dbReference type="PROSITE" id="PS51884"/>
    </source>
</evidence>
<keyword evidence="4 10" id="KW-0732">Signal</keyword>
<feature type="transmembrane region" description="Helical" evidence="9">
    <location>
        <begin position="130"/>
        <end position="149"/>
    </location>
</feature>
<evidence type="ECO:0000256" key="1">
    <source>
        <dbReference type="ARBA" id="ARBA00004191"/>
    </source>
</evidence>
<feature type="region of interest" description="Disordered" evidence="8">
    <location>
        <begin position="71"/>
        <end position="119"/>
    </location>
</feature>
<dbReference type="AlphaFoldDB" id="A0A918V9J8"/>
<keyword evidence="9" id="KW-0472">Membrane</keyword>
<protein>
    <recommendedName>
        <fullName evidence="11">Chaplin domain-containing protein</fullName>
    </recommendedName>
</protein>
<feature type="signal peptide" evidence="10">
    <location>
        <begin position="1"/>
        <end position="20"/>
    </location>
</feature>
<evidence type="ECO:0000313" key="13">
    <source>
        <dbReference type="Proteomes" id="UP000623010"/>
    </source>
</evidence>
<keyword evidence="13" id="KW-1185">Reference proteome</keyword>
<keyword evidence="2" id="KW-0134">Cell wall</keyword>
<keyword evidence="9" id="KW-1133">Transmembrane helix</keyword>
<name>A0A918V9J8_9ACTN</name>
<proteinExistence type="predicted"/>
<keyword evidence="5" id="KW-0130">Cell adhesion</keyword>
<dbReference type="Proteomes" id="UP000623010">
    <property type="component" value="Unassembled WGS sequence"/>
</dbReference>
<feature type="domain" description="Chaplin" evidence="11">
    <location>
        <begin position="31"/>
        <end position="71"/>
    </location>
</feature>
<dbReference type="GO" id="GO:0007155">
    <property type="term" value="P:cell adhesion"/>
    <property type="evidence" value="ECO:0007669"/>
    <property type="project" value="UniProtKB-KW"/>
</dbReference>
<evidence type="ECO:0000256" key="7">
    <source>
        <dbReference type="PROSITE-ProRule" id="PRU01232"/>
    </source>
</evidence>
<dbReference type="EMBL" id="BMWH01000004">
    <property type="protein sequence ID" value="GGZ78623.1"/>
    <property type="molecule type" value="Genomic_DNA"/>
</dbReference>
<keyword evidence="9" id="KW-0812">Transmembrane</keyword>
<accession>A0A918V9J8</accession>
<evidence type="ECO:0000256" key="3">
    <source>
        <dbReference type="ARBA" id="ARBA00022525"/>
    </source>
</evidence>
<evidence type="ECO:0000256" key="2">
    <source>
        <dbReference type="ARBA" id="ARBA00022512"/>
    </source>
</evidence>
<reference evidence="12" key="1">
    <citation type="journal article" date="2014" name="Int. J. Syst. Evol. Microbiol.">
        <title>Complete genome sequence of Corynebacterium casei LMG S-19264T (=DSM 44701T), isolated from a smear-ripened cheese.</title>
        <authorList>
            <consortium name="US DOE Joint Genome Institute (JGI-PGF)"/>
            <person name="Walter F."/>
            <person name="Albersmeier A."/>
            <person name="Kalinowski J."/>
            <person name="Ruckert C."/>
        </authorList>
    </citation>
    <scope>NUCLEOTIDE SEQUENCE</scope>
    <source>
        <strain evidence="12">JCM 5016</strain>
    </source>
</reference>
<gene>
    <name evidence="12" type="ORF">GCM10010389_15200</name>
</gene>
<evidence type="ECO:0000256" key="8">
    <source>
        <dbReference type="SAM" id="MobiDB-lite"/>
    </source>
</evidence>
<evidence type="ECO:0000256" key="10">
    <source>
        <dbReference type="SAM" id="SignalP"/>
    </source>
</evidence>
<comment type="caution">
    <text evidence="12">The sequence shown here is derived from an EMBL/GenBank/DDBJ whole genome shotgun (WGS) entry which is preliminary data.</text>
</comment>
<dbReference type="InterPro" id="IPR005528">
    <property type="entry name" value="ChpA-H"/>
</dbReference>
<evidence type="ECO:0000256" key="6">
    <source>
        <dbReference type="ARBA" id="ARBA00023087"/>
    </source>
</evidence>
<evidence type="ECO:0000313" key="12">
    <source>
        <dbReference type="EMBL" id="GGZ78623.1"/>
    </source>
</evidence>
<feature type="chain" id="PRO_5037909038" description="Chaplin domain-containing protein" evidence="10">
    <location>
        <begin position="21"/>
        <end position="158"/>
    </location>
</feature>
<evidence type="ECO:0000256" key="9">
    <source>
        <dbReference type="SAM" id="Phobius"/>
    </source>
</evidence>
<keyword evidence="6 7" id="KW-0034">Amyloid</keyword>
<reference evidence="12" key="2">
    <citation type="submission" date="2020-09" db="EMBL/GenBank/DDBJ databases">
        <authorList>
            <person name="Sun Q."/>
            <person name="Ohkuma M."/>
        </authorList>
    </citation>
    <scope>NUCLEOTIDE SEQUENCE</scope>
    <source>
        <strain evidence="12">JCM 5016</strain>
    </source>
</reference>
<dbReference type="Pfam" id="PF03777">
    <property type="entry name" value="ChpA-C"/>
    <property type="match status" value="1"/>
</dbReference>